<evidence type="ECO:0000259" key="16">
    <source>
        <dbReference type="PROSITE" id="PS50011"/>
    </source>
</evidence>
<dbReference type="EC" id="2.7.11.1" evidence="2"/>
<dbReference type="InterPro" id="IPR058935">
    <property type="entry name" value="At4g15545-like_C"/>
</dbReference>
<protein>
    <recommendedName>
        <fullName evidence="2">non-specific serine/threonine protein kinase</fullName>
        <ecNumber evidence="2">2.7.11.1</ecNumber>
    </recommendedName>
</protein>
<organism evidence="17 18">
    <name type="scientific">Nyssa sinensis</name>
    <dbReference type="NCBI Taxonomy" id="561372"/>
    <lineage>
        <taxon>Eukaryota</taxon>
        <taxon>Viridiplantae</taxon>
        <taxon>Streptophyta</taxon>
        <taxon>Embryophyta</taxon>
        <taxon>Tracheophyta</taxon>
        <taxon>Spermatophyta</taxon>
        <taxon>Magnoliopsida</taxon>
        <taxon>eudicotyledons</taxon>
        <taxon>Gunneridae</taxon>
        <taxon>Pentapetalae</taxon>
        <taxon>asterids</taxon>
        <taxon>Cornales</taxon>
        <taxon>Nyssaceae</taxon>
        <taxon>Nyssa</taxon>
    </lineage>
</organism>
<evidence type="ECO:0000256" key="6">
    <source>
        <dbReference type="ARBA" id="ARBA00022679"/>
    </source>
</evidence>
<evidence type="ECO:0000256" key="12">
    <source>
        <dbReference type="ARBA" id="ARBA00063228"/>
    </source>
</evidence>
<feature type="compositionally biased region" description="Basic residues" evidence="15">
    <location>
        <begin position="466"/>
        <end position="477"/>
    </location>
</feature>
<feature type="region of interest" description="Disordered" evidence="15">
    <location>
        <begin position="153"/>
        <end position="172"/>
    </location>
</feature>
<dbReference type="InterPro" id="IPR046958">
    <property type="entry name" value="RBK1/2/STUNTED"/>
</dbReference>
<dbReference type="PROSITE" id="PS00108">
    <property type="entry name" value="PROTEIN_KINASE_ST"/>
    <property type="match status" value="1"/>
</dbReference>
<evidence type="ECO:0000313" key="17">
    <source>
        <dbReference type="EMBL" id="KAA8548543.1"/>
    </source>
</evidence>
<dbReference type="EMBL" id="CM018031">
    <property type="protein sequence ID" value="KAA8548543.1"/>
    <property type="molecule type" value="Genomic_DNA"/>
</dbReference>
<feature type="region of interest" description="Disordered" evidence="15">
    <location>
        <begin position="406"/>
        <end position="440"/>
    </location>
</feature>
<dbReference type="PROSITE" id="PS50011">
    <property type="entry name" value="PROTEIN_KINASE_DOM"/>
    <property type="match status" value="1"/>
</dbReference>
<dbReference type="OrthoDB" id="4062651at2759"/>
<dbReference type="Gene3D" id="3.30.200.20">
    <property type="entry name" value="Phosphorylase Kinase, domain 1"/>
    <property type="match status" value="1"/>
</dbReference>
<evidence type="ECO:0000256" key="15">
    <source>
        <dbReference type="SAM" id="MobiDB-lite"/>
    </source>
</evidence>
<name>A0A5J5BZA9_9ASTE</name>
<comment type="catalytic activity">
    <reaction evidence="10">
        <text>L-threonyl-[protein] + ATP = O-phospho-L-threonyl-[protein] + ADP + H(+)</text>
        <dbReference type="Rhea" id="RHEA:46608"/>
        <dbReference type="Rhea" id="RHEA-COMP:11060"/>
        <dbReference type="Rhea" id="RHEA-COMP:11605"/>
        <dbReference type="ChEBI" id="CHEBI:15378"/>
        <dbReference type="ChEBI" id="CHEBI:30013"/>
        <dbReference type="ChEBI" id="CHEBI:30616"/>
        <dbReference type="ChEBI" id="CHEBI:61977"/>
        <dbReference type="ChEBI" id="CHEBI:456216"/>
        <dbReference type="EC" id="2.7.11.1"/>
    </reaction>
</comment>
<gene>
    <name evidence="17" type="ORF">F0562_000190</name>
</gene>
<dbReference type="PANTHER" id="PTHR47987:SF13">
    <property type="entry name" value="RECEPTOR-LIKE CYTOSOLIC SERINE_THREONINE-PROTEIN KINASE RBK2"/>
    <property type="match status" value="1"/>
</dbReference>
<dbReference type="Gene3D" id="1.10.510.10">
    <property type="entry name" value="Transferase(Phosphotransferase) domain 1"/>
    <property type="match status" value="1"/>
</dbReference>
<dbReference type="InterPro" id="IPR008271">
    <property type="entry name" value="Ser/Thr_kinase_AS"/>
</dbReference>
<dbReference type="InterPro" id="IPR000719">
    <property type="entry name" value="Prot_kinase_dom"/>
</dbReference>
<dbReference type="Gene3D" id="1.20.5.1700">
    <property type="match status" value="1"/>
</dbReference>
<evidence type="ECO:0000256" key="9">
    <source>
        <dbReference type="ARBA" id="ARBA00022840"/>
    </source>
</evidence>
<dbReference type="Proteomes" id="UP000325577">
    <property type="component" value="Linkage Group LG0"/>
</dbReference>
<comment type="catalytic activity">
    <reaction evidence="11">
        <text>L-seryl-[protein] + ATP = O-phospho-L-seryl-[protein] + ADP + H(+)</text>
        <dbReference type="Rhea" id="RHEA:17989"/>
        <dbReference type="Rhea" id="RHEA-COMP:9863"/>
        <dbReference type="Rhea" id="RHEA-COMP:11604"/>
        <dbReference type="ChEBI" id="CHEBI:15378"/>
        <dbReference type="ChEBI" id="CHEBI:29999"/>
        <dbReference type="ChEBI" id="CHEBI:30616"/>
        <dbReference type="ChEBI" id="CHEBI:83421"/>
        <dbReference type="ChEBI" id="CHEBI:456216"/>
        <dbReference type="EC" id="2.7.11.1"/>
    </reaction>
</comment>
<evidence type="ECO:0000256" key="11">
    <source>
        <dbReference type="ARBA" id="ARBA00048679"/>
    </source>
</evidence>
<evidence type="ECO:0000256" key="5">
    <source>
        <dbReference type="ARBA" id="ARBA00022553"/>
    </source>
</evidence>
<feature type="coiled-coil region" evidence="14">
    <location>
        <begin position="65"/>
        <end position="113"/>
    </location>
</feature>
<evidence type="ECO:0000256" key="4">
    <source>
        <dbReference type="ARBA" id="ARBA00022527"/>
    </source>
</evidence>
<dbReference type="PANTHER" id="PTHR47987">
    <property type="entry name" value="OS08G0249100 PROTEIN"/>
    <property type="match status" value="1"/>
</dbReference>
<dbReference type="GO" id="GO:0004674">
    <property type="term" value="F:protein serine/threonine kinase activity"/>
    <property type="evidence" value="ECO:0007669"/>
    <property type="project" value="UniProtKB-KW"/>
</dbReference>
<feature type="compositionally biased region" description="Polar residues" evidence="15">
    <location>
        <begin position="266"/>
        <end position="278"/>
    </location>
</feature>
<dbReference type="SUPFAM" id="SSF56112">
    <property type="entry name" value="Protein kinase-like (PK-like)"/>
    <property type="match status" value="1"/>
</dbReference>
<feature type="binding site" evidence="13">
    <location>
        <position position="546"/>
    </location>
    <ligand>
        <name>ATP</name>
        <dbReference type="ChEBI" id="CHEBI:30616"/>
    </ligand>
</feature>
<keyword evidence="4" id="KW-0723">Serine/threonine-protein kinase</keyword>
<comment type="subunit">
    <text evidence="12">Interacts with ARAC5 and ARAC10.</text>
</comment>
<evidence type="ECO:0000256" key="13">
    <source>
        <dbReference type="PROSITE-ProRule" id="PRU10141"/>
    </source>
</evidence>
<evidence type="ECO:0000256" key="7">
    <source>
        <dbReference type="ARBA" id="ARBA00022741"/>
    </source>
</evidence>
<keyword evidence="6" id="KW-0808">Transferase</keyword>
<dbReference type="InterPro" id="IPR017441">
    <property type="entry name" value="Protein_kinase_ATP_BS"/>
</dbReference>
<keyword evidence="3" id="KW-0963">Cytoplasm</keyword>
<evidence type="ECO:0000256" key="3">
    <source>
        <dbReference type="ARBA" id="ARBA00022490"/>
    </source>
</evidence>
<feature type="domain" description="Protein kinase" evidence="16">
    <location>
        <begin position="435"/>
        <end position="756"/>
    </location>
</feature>
<dbReference type="InterPro" id="IPR011009">
    <property type="entry name" value="Kinase-like_dom_sf"/>
</dbReference>
<evidence type="ECO:0000256" key="1">
    <source>
        <dbReference type="ARBA" id="ARBA00004496"/>
    </source>
</evidence>
<dbReference type="Pfam" id="PF00069">
    <property type="entry name" value="Pkinase"/>
    <property type="match status" value="1"/>
</dbReference>
<dbReference type="GO" id="GO:0005524">
    <property type="term" value="F:ATP binding"/>
    <property type="evidence" value="ECO:0007669"/>
    <property type="project" value="UniProtKB-UniRule"/>
</dbReference>
<keyword evidence="14" id="KW-0175">Coiled coil</keyword>
<dbReference type="SMART" id="SM00220">
    <property type="entry name" value="S_TKc"/>
    <property type="match status" value="1"/>
</dbReference>
<accession>A0A5J5BZA9</accession>
<dbReference type="FunFam" id="1.10.510.10:FF:000335">
    <property type="entry name" value="receptor-like cytosolic serine/threonine-protein kinase RBK2"/>
    <property type="match status" value="1"/>
</dbReference>
<proteinExistence type="predicted"/>
<keyword evidence="7 13" id="KW-0547">Nucleotide-binding</keyword>
<dbReference type="GO" id="GO:0051020">
    <property type="term" value="F:GTPase binding"/>
    <property type="evidence" value="ECO:0007669"/>
    <property type="project" value="UniProtKB-ARBA"/>
</dbReference>
<evidence type="ECO:0000256" key="14">
    <source>
        <dbReference type="SAM" id="Coils"/>
    </source>
</evidence>
<dbReference type="Pfam" id="PF25972">
    <property type="entry name" value="At4g15545_C"/>
    <property type="match status" value="1"/>
</dbReference>
<evidence type="ECO:0000256" key="8">
    <source>
        <dbReference type="ARBA" id="ARBA00022777"/>
    </source>
</evidence>
<keyword evidence="5" id="KW-0597">Phosphoprotein</keyword>
<dbReference type="GO" id="GO:0005737">
    <property type="term" value="C:cytoplasm"/>
    <property type="evidence" value="ECO:0007669"/>
    <property type="project" value="UniProtKB-SubCell"/>
</dbReference>
<evidence type="ECO:0000313" key="18">
    <source>
        <dbReference type="Proteomes" id="UP000325577"/>
    </source>
</evidence>
<evidence type="ECO:0000256" key="10">
    <source>
        <dbReference type="ARBA" id="ARBA00047899"/>
    </source>
</evidence>
<dbReference type="PROSITE" id="PS00107">
    <property type="entry name" value="PROTEIN_KINASE_ATP"/>
    <property type="match status" value="1"/>
</dbReference>
<comment type="subcellular location">
    <subcellularLocation>
        <location evidence="1">Cytoplasm</location>
    </subcellularLocation>
</comment>
<feature type="compositionally biased region" description="Low complexity" evidence="15">
    <location>
        <begin position="251"/>
        <end position="265"/>
    </location>
</feature>
<keyword evidence="18" id="KW-1185">Reference proteome</keyword>
<sequence>MLARESAGTPFDLPQDVLEVLPSDPFEQLDVARKITSIALSTRVSTLESETSVLRAKLNDRDAIIADLQAQIESLDASLSETANKLAQADQEKENLLRENDLLSNTVKKLNRDVTKLESFRKTLMQSLQEDEENSAGAPQVVASYIPSHASLSSPSFAGEEDATLPPSRASSIRSQFSEIGNSYAEDPETDASRPRISQGLLLASQSSTPRLTPPGSPPSLSASVSPTRTSKPVSPRWHSMSFSTTRGMSDDSSSAYSMSSGQQSPMSASDTGSQSGRTRVDGKEFFRQVRSRLSYELFGAFLANVKELNSHKQTKEETLRKANEIFGPDNKDLYTTFEGLITRRPWFWFCYLYLKSMENVPEPSDFPCINDSDGELLKIGHRKLFSANSISLSDDDMGEEIVEVSSPRGILEDDPDSESASSKASTSDSEVQPKQKSESQWRGFFRVLKKRPGMGLHTFHPGKPSIKKFSKNKSRNSRQSMPELNSLNPTLDAELYCFKSSWKNFSLSELQTATNNFSHENLIGEGGYSEVYKGHLQDGQLVAIKRLIRGGMHLVLHLSPHGSLASRLTGENEKLEWDIRYKIALGTAEGLSYLHEGCQRRIIHRDIKAANILLTEDFDPQISDFGLSKWLPDQWTHLTVSQFEGTFGYLPPEFFMHGMVDEKTDVYAYGVLLLELITGRLALDKSQQSLLIWAKPLLAKNDIKKLVDPSLAGAYDSEEMNRMLSIASRCMQESSIERPQMSKVVRILKKDGDILDRARKLLKARSFKRIYPAEFLNAEEPNSMVYSNNMIQPMQIALEL</sequence>
<reference evidence="17 18" key="1">
    <citation type="submission" date="2019-09" db="EMBL/GenBank/DDBJ databases">
        <title>A chromosome-level genome assembly of the Chinese tupelo Nyssa sinensis.</title>
        <authorList>
            <person name="Yang X."/>
            <person name="Kang M."/>
            <person name="Yang Y."/>
            <person name="Xiong H."/>
            <person name="Wang M."/>
            <person name="Zhang Z."/>
            <person name="Wang Z."/>
            <person name="Wu H."/>
            <person name="Ma T."/>
            <person name="Liu J."/>
            <person name="Xi Z."/>
        </authorList>
    </citation>
    <scope>NUCLEOTIDE SEQUENCE [LARGE SCALE GENOMIC DNA]</scope>
    <source>
        <strain evidence="17">J267</strain>
        <tissue evidence="17">Leaf</tissue>
    </source>
</reference>
<dbReference type="AlphaFoldDB" id="A0A5J5BZA9"/>
<evidence type="ECO:0000256" key="2">
    <source>
        <dbReference type="ARBA" id="ARBA00012513"/>
    </source>
</evidence>
<keyword evidence="9 13" id="KW-0067">ATP-binding</keyword>
<feature type="region of interest" description="Disordered" evidence="15">
    <location>
        <begin position="454"/>
        <end position="486"/>
    </location>
</feature>
<feature type="compositionally biased region" description="Polar residues" evidence="15">
    <location>
        <begin position="219"/>
        <end position="233"/>
    </location>
</feature>
<feature type="region of interest" description="Disordered" evidence="15">
    <location>
        <begin position="205"/>
        <end position="282"/>
    </location>
</feature>
<feature type="compositionally biased region" description="Low complexity" evidence="15">
    <location>
        <begin position="419"/>
        <end position="431"/>
    </location>
</feature>
<keyword evidence="8" id="KW-0418">Kinase</keyword>